<dbReference type="PANTHER" id="PTHR30572:SF4">
    <property type="entry name" value="ABC TRANSPORTER PERMEASE YTRF"/>
    <property type="match status" value="1"/>
</dbReference>
<dbReference type="AlphaFoldDB" id="A0A9D1NXC0"/>
<dbReference type="Pfam" id="PF12704">
    <property type="entry name" value="MacB_PCD"/>
    <property type="match status" value="1"/>
</dbReference>
<evidence type="ECO:0000256" key="4">
    <source>
        <dbReference type="ARBA" id="ARBA00022989"/>
    </source>
</evidence>
<dbReference type="GO" id="GO:0005886">
    <property type="term" value="C:plasma membrane"/>
    <property type="evidence" value="ECO:0007669"/>
    <property type="project" value="UniProtKB-SubCell"/>
</dbReference>
<keyword evidence="4 7" id="KW-1133">Transmembrane helix</keyword>
<evidence type="ECO:0000259" key="8">
    <source>
        <dbReference type="Pfam" id="PF02687"/>
    </source>
</evidence>
<proteinExistence type="inferred from homology"/>
<sequence>MFENIRLAFQGIWSHKMRSFLTMLGIIIGIAAIIAIVSTITGTNEQIKNQLVGAGSNTVNVKLRQGGSDYMIYDSSSIPQGIPPVSDKTLESILDLDEVEAVTAYCSRYISEGVYYQNTPLTDGNVMGIDTAYFSTCDYVVKTGRNFLPEDYEQFRTVLIVNQTAADTLFGSENPLGKTVEIAGVPFTVVGLVEENSDYAQNITSIDDYYTYSAENTSQLYIPKASWPIVYNYDEPENVVIRAVSTDDMTRAGQQTANILNATITSTDSTITYQAEDLLGQARDLQNLSNATNMQLIWIAGISLLVGGIGVMNIMLVSVTERTSEIGLKKAIGARKTTILGQFLTEAAVLTSLGGILGVAAGVGASQVIHRISGVAVGISIPAAIIAVVFSMVIGIIFGFLPSVQAANLDPIEALRRE</sequence>
<evidence type="ECO:0000256" key="1">
    <source>
        <dbReference type="ARBA" id="ARBA00004651"/>
    </source>
</evidence>
<comment type="similarity">
    <text evidence="6">Belongs to the ABC-4 integral membrane protein family.</text>
</comment>
<keyword evidence="5 7" id="KW-0472">Membrane</keyword>
<dbReference type="InterPro" id="IPR050250">
    <property type="entry name" value="Macrolide_Exporter_MacB"/>
</dbReference>
<name>A0A9D1NXC0_9FIRM</name>
<feature type="domain" description="ABC3 transporter permease C-terminal" evidence="8">
    <location>
        <begin position="299"/>
        <end position="411"/>
    </location>
</feature>
<comment type="subcellular location">
    <subcellularLocation>
        <location evidence="1">Cell membrane</location>
        <topology evidence="1">Multi-pass membrane protein</topology>
    </subcellularLocation>
</comment>
<dbReference type="Pfam" id="PF02687">
    <property type="entry name" value="FtsX"/>
    <property type="match status" value="1"/>
</dbReference>
<accession>A0A9D1NXC0</accession>
<evidence type="ECO:0000256" key="5">
    <source>
        <dbReference type="ARBA" id="ARBA00023136"/>
    </source>
</evidence>
<dbReference type="InterPro" id="IPR003838">
    <property type="entry name" value="ABC3_permease_C"/>
</dbReference>
<dbReference type="EMBL" id="DVOS01000015">
    <property type="protein sequence ID" value="HIV22544.1"/>
    <property type="molecule type" value="Genomic_DNA"/>
</dbReference>
<dbReference type="PANTHER" id="PTHR30572">
    <property type="entry name" value="MEMBRANE COMPONENT OF TRANSPORTER-RELATED"/>
    <property type="match status" value="1"/>
</dbReference>
<evidence type="ECO:0000313" key="11">
    <source>
        <dbReference type="Proteomes" id="UP000886889"/>
    </source>
</evidence>
<feature type="transmembrane region" description="Helical" evidence="7">
    <location>
        <begin position="20"/>
        <end position="40"/>
    </location>
</feature>
<keyword evidence="3 7" id="KW-0812">Transmembrane</keyword>
<dbReference type="Proteomes" id="UP000886889">
    <property type="component" value="Unassembled WGS sequence"/>
</dbReference>
<evidence type="ECO:0000256" key="6">
    <source>
        <dbReference type="ARBA" id="ARBA00038076"/>
    </source>
</evidence>
<organism evidence="10 11">
    <name type="scientific">Candidatus Merdiplasma excrementigallinarum</name>
    <dbReference type="NCBI Taxonomy" id="2840864"/>
    <lineage>
        <taxon>Bacteria</taxon>
        <taxon>Bacillati</taxon>
        <taxon>Bacillota</taxon>
        <taxon>Clostridia</taxon>
        <taxon>Lachnospirales</taxon>
        <taxon>Lachnospiraceae</taxon>
        <taxon>Lachnospiraceae incertae sedis</taxon>
        <taxon>Candidatus Merdiplasma</taxon>
    </lineage>
</organism>
<evidence type="ECO:0000256" key="3">
    <source>
        <dbReference type="ARBA" id="ARBA00022692"/>
    </source>
</evidence>
<protein>
    <submittedName>
        <fullName evidence="10">ABC transporter permease</fullName>
    </submittedName>
</protein>
<keyword evidence="2" id="KW-1003">Cell membrane</keyword>
<evidence type="ECO:0000313" key="10">
    <source>
        <dbReference type="EMBL" id="HIV22544.1"/>
    </source>
</evidence>
<feature type="transmembrane region" description="Helical" evidence="7">
    <location>
        <begin position="296"/>
        <end position="319"/>
    </location>
</feature>
<evidence type="ECO:0000256" key="2">
    <source>
        <dbReference type="ARBA" id="ARBA00022475"/>
    </source>
</evidence>
<feature type="transmembrane region" description="Helical" evidence="7">
    <location>
        <begin position="375"/>
        <end position="401"/>
    </location>
</feature>
<feature type="transmembrane region" description="Helical" evidence="7">
    <location>
        <begin position="339"/>
        <end position="363"/>
    </location>
</feature>
<feature type="domain" description="MacB-like periplasmic core" evidence="9">
    <location>
        <begin position="19"/>
        <end position="256"/>
    </location>
</feature>
<gene>
    <name evidence="10" type="ORF">IAC80_01260</name>
</gene>
<reference evidence="10" key="1">
    <citation type="submission" date="2020-10" db="EMBL/GenBank/DDBJ databases">
        <authorList>
            <person name="Gilroy R."/>
        </authorList>
    </citation>
    <scope>NUCLEOTIDE SEQUENCE</scope>
    <source>
        <strain evidence="10">ChiBcec6-7307</strain>
    </source>
</reference>
<dbReference type="InterPro" id="IPR025857">
    <property type="entry name" value="MacB_PCD"/>
</dbReference>
<reference evidence="10" key="2">
    <citation type="journal article" date="2021" name="PeerJ">
        <title>Extensive microbial diversity within the chicken gut microbiome revealed by metagenomics and culture.</title>
        <authorList>
            <person name="Gilroy R."/>
            <person name="Ravi A."/>
            <person name="Getino M."/>
            <person name="Pursley I."/>
            <person name="Horton D.L."/>
            <person name="Alikhan N.F."/>
            <person name="Baker D."/>
            <person name="Gharbi K."/>
            <person name="Hall N."/>
            <person name="Watson M."/>
            <person name="Adriaenssens E.M."/>
            <person name="Foster-Nyarko E."/>
            <person name="Jarju S."/>
            <person name="Secka A."/>
            <person name="Antonio M."/>
            <person name="Oren A."/>
            <person name="Chaudhuri R.R."/>
            <person name="La Ragione R."/>
            <person name="Hildebrand F."/>
            <person name="Pallen M.J."/>
        </authorList>
    </citation>
    <scope>NUCLEOTIDE SEQUENCE</scope>
    <source>
        <strain evidence="10">ChiBcec6-7307</strain>
    </source>
</reference>
<comment type="caution">
    <text evidence="10">The sequence shown here is derived from an EMBL/GenBank/DDBJ whole genome shotgun (WGS) entry which is preliminary data.</text>
</comment>
<dbReference type="GO" id="GO:0022857">
    <property type="term" value="F:transmembrane transporter activity"/>
    <property type="evidence" value="ECO:0007669"/>
    <property type="project" value="TreeGrafter"/>
</dbReference>
<evidence type="ECO:0000259" key="9">
    <source>
        <dbReference type="Pfam" id="PF12704"/>
    </source>
</evidence>
<evidence type="ECO:0000256" key="7">
    <source>
        <dbReference type="SAM" id="Phobius"/>
    </source>
</evidence>